<accession>A0A9D1T822</accession>
<evidence type="ECO:0000313" key="5">
    <source>
        <dbReference type="EMBL" id="HIV14128.1"/>
    </source>
</evidence>
<dbReference type="InterPro" id="IPR036388">
    <property type="entry name" value="WH-like_DNA-bd_sf"/>
</dbReference>
<comment type="caution">
    <text evidence="5">The sequence shown here is derived from an EMBL/GenBank/DDBJ whole genome shotgun (WGS) entry which is preliminary data.</text>
</comment>
<dbReference type="CDD" id="cd07377">
    <property type="entry name" value="WHTH_GntR"/>
    <property type="match status" value="1"/>
</dbReference>
<dbReference type="SUPFAM" id="SSF48008">
    <property type="entry name" value="GntR ligand-binding domain-like"/>
    <property type="match status" value="1"/>
</dbReference>
<feature type="domain" description="HTH gntR-type" evidence="4">
    <location>
        <begin position="13"/>
        <end position="80"/>
    </location>
</feature>
<keyword evidence="1" id="KW-0805">Transcription regulation</keyword>
<keyword evidence="2" id="KW-0238">DNA-binding</keyword>
<dbReference type="PROSITE" id="PS50949">
    <property type="entry name" value="HTH_GNTR"/>
    <property type="match status" value="1"/>
</dbReference>
<dbReference type="Gene3D" id="1.20.120.530">
    <property type="entry name" value="GntR ligand-binding domain-like"/>
    <property type="match status" value="1"/>
</dbReference>
<dbReference type="InterPro" id="IPR011711">
    <property type="entry name" value="GntR_C"/>
</dbReference>
<evidence type="ECO:0000256" key="3">
    <source>
        <dbReference type="ARBA" id="ARBA00023163"/>
    </source>
</evidence>
<dbReference type="AlphaFoldDB" id="A0A9D1T822"/>
<keyword evidence="3" id="KW-0804">Transcription</keyword>
<evidence type="ECO:0000313" key="6">
    <source>
        <dbReference type="Proteomes" id="UP000886723"/>
    </source>
</evidence>
<reference evidence="5" key="2">
    <citation type="journal article" date="2021" name="PeerJ">
        <title>Extensive microbial diversity within the chicken gut microbiome revealed by metagenomics and culture.</title>
        <authorList>
            <person name="Gilroy R."/>
            <person name="Ravi A."/>
            <person name="Getino M."/>
            <person name="Pursley I."/>
            <person name="Horton D.L."/>
            <person name="Alikhan N.F."/>
            <person name="Baker D."/>
            <person name="Gharbi K."/>
            <person name="Hall N."/>
            <person name="Watson M."/>
            <person name="Adriaenssens E.M."/>
            <person name="Foster-Nyarko E."/>
            <person name="Jarju S."/>
            <person name="Secka A."/>
            <person name="Antonio M."/>
            <person name="Oren A."/>
            <person name="Chaudhuri R.R."/>
            <person name="La Ragione R."/>
            <person name="Hildebrand F."/>
            <person name="Pallen M.J."/>
        </authorList>
    </citation>
    <scope>NUCLEOTIDE SEQUENCE</scope>
    <source>
        <strain evidence="5">ChiBcec2-4451</strain>
    </source>
</reference>
<dbReference type="EMBL" id="DVON01000283">
    <property type="protein sequence ID" value="HIV14128.1"/>
    <property type="molecule type" value="Genomic_DNA"/>
</dbReference>
<dbReference type="GO" id="GO:0003700">
    <property type="term" value="F:DNA-binding transcription factor activity"/>
    <property type="evidence" value="ECO:0007669"/>
    <property type="project" value="InterPro"/>
</dbReference>
<reference evidence="5" key="1">
    <citation type="submission" date="2020-10" db="EMBL/GenBank/DDBJ databases">
        <authorList>
            <person name="Gilroy R."/>
        </authorList>
    </citation>
    <scope>NUCLEOTIDE SEQUENCE</scope>
    <source>
        <strain evidence="5">ChiBcec2-4451</strain>
    </source>
</reference>
<dbReference type="InterPro" id="IPR008920">
    <property type="entry name" value="TF_FadR/GntR_C"/>
</dbReference>
<sequence length="238" mass="27596">MTSDFHVNINEYLPLRDVVFNTLRQAILRGELKPGERLMEIALSRRLGVSRTPVREAIRMLELEGLVKMVPRKGAQVAQITEQDLNDVLEVRLGLEELAVQFACQRITEEELKALEDSVQLFEQAMNQDDLTALAEADVKFHEIIYNATHNRRLVQIINNIREQMYRYRIEYLKDVESRKTLVKEHYAIWASLKNRDVQNARKHIGVHIRNQQDAILRSLALGQEGQEENKEDKPAGE</sequence>
<evidence type="ECO:0000256" key="2">
    <source>
        <dbReference type="ARBA" id="ARBA00023125"/>
    </source>
</evidence>
<dbReference type="InterPro" id="IPR000524">
    <property type="entry name" value="Tscrpt_reg_HTH_GntR"/>
</dbReference>
<dbReference type="Proteomes" id="UP000886723">
    <property type="component" value="Unassembled WGS sequence"/>
</dbReference>
<organism evidence="5 6">
    <name type="scientific">Candidatus Pullilachnospira stercoravium</name>
    <dbReference type="NCBI Taxonomy" id="2840913"/>
    <lineage>
        <taxon>Bacteria</taxon>
        <taxon>Bacillati</taxon>
        <taxon>Bacillota</taxon>
        <taxon>Clostridia</taxon>
        <taxon>Lachnospirales</taxon>
        <taxon>Lachnospiraceae</taxon>
        <taxon>Lachnospiraceae incertae sedis</taxon>
        <taxon>Candidatus Pullilachnospira</taxon>
    </lineage>
</organism>
<dbReference type="Pfam" id="PF07729">
    <property type="entry name" value="FCD"/>
    <property type="match status" value="1"/>
</dbReference>
<dbReference type="PRINTS" id="PR00035">
    <property type="entry name" value="HTHGNTR"/>
</dbReference>
<dbReference type="PANTHER" id="PTHR43537">
    <property type="entry name" value="TRANSCRIPTIONAL REGULATOR, GNTR FAMILY"/>
    <property type="match status" value="1"/>
</dbReference>
<protein>
    <submittedName>
        <fullName evidence="5">GntR family transcriptional regulator</fullName>
    </submittedName>
</protein>
<dbReference type="PANTHER" id="PTHR43537:SF24">
    <property type="entry name" value="GLUCONATE OPERON TRANSCRIPTIONAL REPRESSOR"/>
    <property type="match status" value="1"/>
</dbReference>
<evidence type="ECO:0000256" key="1">
    <source>
        <dbReference type="ARBA" id="ARBA00023015"/>
    </source>
</evidence>
<dbReference type="InterPro" id="IPR036390">
    <property type="entry name" value="WH_DNA-bd_sf"/>
</dbReference>
<dbReference type="SMART" id="SM00345">
    <property type="entry name" value="HTH_GNTR"/>
    <property type="match status" value="1"/>
</dbReference>
<dbReference type="SMART" id="SM00895">
    <property type="entry name" value="FCD"/>
    <property type="match status" value="1"/>
</dbReference>
<evidence type="ECO:0000259" key="4">
    <source>
        <dbReference type="PROSITE" id="PS50949"/>
    </source>
</evidence>
<dbReference type="Pfam" id="PF00392">
    <property type="entry name" value="GntR"/>
    <property type="match status" value="1"/>
</dbReference>
<gene>
    <name evidence="5" type="ORF">IAA63_13465</name>
</gene>
<dbReference type="Gene3D" id="1.10.10.10">
    <property type="entry name" value="Winged helix-like DNA-binding domain superfamily/Winged helix DNA-binding domain"/>
    <property type="match status" value="1"/>
</dbReference>
<proteinExistence type="predicted"/>
<name>A0A9D1T822_9FIRM</name>
<dbReference type="GO" id="GO:0003677">
    <property type="term" value="F:DNA binding"/>
    <property type="evidence" value="ECO:0007669"/>
    <property type="project" value="UniProtKB-KW"/>
</dbReference>
<dbReference type="SUPFAM" id="SSF46785">
    <property type="entry name" value="Winged helix' DNA-binding domain"/>
    <property type="match status" value="1"/>
</dbReference>